<dbReference type="GO" id="GO:0016853">
    <property type="term" value="F:isomerase activity"/>
    <property type="evidence" value="ECO:0007669"/>
    <property type="project" value="UniProtKB-KW"/>
</dbReference>
<dbReference type="InterPro" id="IPR035464">
    <property type="entry name" value="SIS_AgaS"/>
</dbReference>
<dbReference type="GO" id="GO:0016787">
    <property type="term" value="F:hydrolase activity"/>
    <property type="evidence" value="ECO:0007669"/>
    <property type="project" value="UniProtKB-KW"/>
</dbReference>
<dbReference type="GO" id="GO:0097367">
    <property type="term" value="F:carbohydrate derivative binding"/>
    <property type="evidence" value="ECO:0007669"/>
    <property type="project" value="InterPro"/>
</dbReference>
<feature type="domain" description="SIS" evidence="5">
    <location>
        <begin position="218"/>
        <end position="369"/>
    </location>
</feature>
<dbReference type="eggNOG" id="COG2222">
    <property type="taxonomic scope" value="Bacteria"/>
</dbReference>
<feature type="domain" description="SIS" evidence="5">
    <location>
        <begin position="46"/>
        <end position="201"/>
    </location>
</feature>
<dbReference type="GO" id="GO:1901135">
    <property type="term" value="P:carbohydrate derivative metabolic process"/>
    <property type="evidence" value="ECO:0007669"/>
    <property type="project" value="InterPro"/>
</dbReference>
<keyword evidence="3" id="KW-0378">Hydrolase</keyword>
<dbReference type="CDD" id="cd05010">
    <property type="entry name" value="SIS_AgaS_like"/>
    <property type="match status" value="1"/>
</dbReference>
<dbReference type="PANTHER" id="PTHR32502">
    <property type="entry name" value="N-ACETYLGALACTOSAMINE PERMEASE II COMPONENT-RELATED"/>
    <property type="match status" value="1"/>
</dbReference>
<dbReference type="PROSITE" id="PS51464">
    <property type="entry name" value="SIS"/>
    <property type="match status" value="2"/>
</dbReference>
<organism evidence="6 7">
    <name type="scientific">Virgibacillus massiliensis</name>
    <dbReference type="NCBI Taxonomy" id="1462526"/>
    <lineage>
        <taxon>Bacteria</taxon>
        <taxon>Bacillati</taxon>
        <taxon>Bacillota</taxon>
        <taxon>Bacilli</taxon>
        <taxon>Bacillales</taxon>
        <taxon>Bacillaceae</taxon>
        <taxon>Virgibacillus</taxon>
    </lineage>
</organism>
<sequence>MFKLSEKELADEMAGFTAREISQQPNVWKEAVENVFQWKDDIHAFLSAIYTKHARLRVVFTGAGTSAFAGDILAPVLQKENQANIQFEAIATTDMVSNPADYLFEEIPTILVSFGRSGNSPESVAAVNLASNIIKDFYQVIITCNPDGELTENARHDENSLILQTPEQAHDQGFAMTSSFTSMMIVGYGAFTTSPFTGNSVTKIIAYAERLISTLADIVDEIIHMNMERIVYLGSGILSQLSHEAALKMLELSAGKVVAVHESSLGFRHGPKSILNDQTLVVLFMSQDPYTRQYDLDILKELSQENSKVVVLTESKDSEVVELADWALSVNGEGESLGNDFYLAFLYIIFAQILALKKSIQLGITPDNPSPDGKVNRVVKGVTIYEYRNI</sequence>
<dbReference type="STRING" id="1462526.BN990_00713"/>
<keyword evidence="6" id="KW-0413">Isomerase</keyword>
<dbReference type="AlphaFoldDB" id="A0A024Q7F2"/>
<keyword evidence="7" id="KW-1185">Reference proteome</keyword>
<gene>
    <name evidence="6" type="primary">agaS</name>
    <name evidence="6" type="ORF">BN990_00713</name>
</gene>
<dbReference type="GO" id="GO:0005886">
    <property type="term" value="C:plasma membrane"/>
    <property type="evidence" value="ECO:0007669"/>
    <property type="project" value="TreeGrafter"/>
</dbReference>
<dbReference type="PANTHER" id="PTHR32502:SF3">
    <property type="entry name" value="D-GALACTOSAMINE-6-PHOSPHATE DEAMINASE AGAS-RELATED"/>
    <property type="match status" value="1"/>
</dbReference>
<evidence type="ECO:0000313" key="7">
    <source>
        <dbReference type="Proteomes" id="UP000028875"/>
    </source>
</evidence>
<dbReference type="OrthoDB" id="9779207at2"/>
<dbReference type="InterPro" id="IPR035466">
    <property type="entry name" value="GlmS/AgaS_SIS"/>
</dbReference>
<dbReference type="CDD" id="cd05008">
    <property type="entry name" value="SIS_GlmS_GlmD_1"/>
    <property type="match status" value="1"/>
</dbReference>
<dbReference type="SUPFAM" id="SSF53697">
    <property type="entry name" value="SIS domain"/>
    <property type="match status" value="1"/>
</dbReference>
<evidence type="ECO:0000256" key="2">
    <source>
        <dbReference type="ARBA" id="ARBA00022737"/>
    </source>
</evidence>
<reference evidence="7" key="2">
    <citation type="submission" date="2014-05" db="EMBL/GenBank/DDBJ databases">
        <title>Draft genome sequence of Virgibacillus massiliensis Vm-5.</title>
        <authorList>
            <person name="Khelaifia S."/>
            <person name="Croce O."/>
            <person name="Lagier J.C."/>
            <person name="Raoult D."/>
        </authorList>
    </citation>
    <scope>NUCLEOTIDE SEQUENCE [LARGE SCALE GENOMIC DNA]</scope>
    <source>
        <strain evidence="7">Vm-5</strain>
    </source>
</reference>
<evidence type="ECO:0000256" key="4">
    <source>
        <dbReference type="ARBA" id="ARBA00029292"/>
    </source>
</evidence>
<dbReference type="InterPro" id="IPR046348">
    <property type="entry name" value="SIS_dom_sf"/>
</dbReference>
<dbReference type="InterPro" id="IPR001347">
    <property type="entry name" value="SIS_dom"/>
</dbReference>
<dbReference type="InterPro" id="IPR050303">
    <property type="entry name" value="GatZ_KbaZ_carbometab"/>
</dbReference>
<evidence type="ECO:0000313" key="6">
    <source>
        <dbReference type="EMBL" id="CDQ38443.1"/>
    </source>
</evidence>
<protein>
    <submittedName>
        <fullName evidence="6">Putative tagatose-6-phosphate ketose/aldose isomerase</fullName>
    </submittedName>
</protein>
<reference evidence="6 7" key="1">
    <citation type="submission" date="2014-03" db="EMBL/GenBank/DDBJ databases">
        <authorList>
            <person name="Urmite Genomes U."/>
        </authorList>
    </citation>
    <scope>NUCLEOTIDE SEQUENCE [LARGE SCALE GENOMIC DNA]</scope>
    <source>
        <strain evidence="6 7">Vm-5</strain>
    </source>
</reference>
<evidence type="ECO:0000256" key="3">
    <source>
        <dbReference type="ARBA" id="ARBA00022801"/>
    </source>
</evidence>
<evidence type="ECO:0000256" key="1">
    <source>
        <dbReference type="ARBA" id="ARBA00007748"/>
    </source>
</evidence>
<dbReference type="Pfam" id="PF01380">
    <property type="entry name" value="SIS"/>
    <property type="match status" value="2"/>
</dbReference>
<keyword evidence="2" id="KW-0677">Repeat</keyword>
<proteinExistence type="inferred from homology"/>
<dbReference type="EMBL" id="CCDP010000001">
    <property type="protein sequence ID" value="CDQ38443.1"/>
    <property type="molecule type" value="Genomic_DNA"/>
</dbReference>
<evidence type="ECO:0000259" key="5">
    <source>
        <dbReference type="PROSITE" id="PS51464"/>
    </source>
</evidence>
<comment type="catalytic activity">
    <reaction evidence="4">
        <text>D-galactosamine 6-phosphate + H2O = D-tagatopyranose 1-phosphate + NH4(+)</text>
        <dbReference type="Rhea" id="RHEA:47680"/>
        <dbReference type="ChEBI" id="CHEBI:15377"/>
        <dbReference type="ChEBI" id="CHEBI:28938"/>
        <dbReference type="ChEBI" id="CHEBI:71674"/>
        <dbReference type="ChEBI" id="CHEBI:138150"/>
    </reaction>
</comment>
<dbReference type="GO" id="GO:0009401">
    <property type="term" value="P:phosphoenolpyruvate-dependent sugar phosphotransferase system"/>
    <property type="evidence" value="ECO:0007669"/>
    <property type="project" value="TreeGrafter"/>
</dbReference>
<dbReference type="RefSeq" id="WP_021289674.1">
    <property type="nucleotide sequence ID" value="NZ_BNER01000001.1"/>
</dbReference>
<accession>A0A024Q7F2</accession>
<comment type="caution">
    <text evidence="6">The sequence shown here is derived from an EMBL/GenBank/DDBJ whole genome shotgun (WGS) entry which is preliminary data.</text>
</comment>
<comment type="similarity">
    <text evidence="1">Belongs to the SIS family. AgaS subfamily.</text>
</comment>
<name>A0A024Q7F2_9BACI</name>
<dbReference type="Gene3D" id="3.40.50.10490">
    <property type="entry name" value="Glucose-6-phosphate isomerase like protein, domain 1"/>
    <property type="match status" value="2"/>
</dbReference>
<dbReference type="Proteomes" id="UP000028875">
    <property type="component" value="Unassembled WGS sequence"/>
</dbReference>